<organism evidence="1 2">
    <name type="scientific">Helianthus annuus</name>
    <name type="common">Common sunflower</name>
    <dbReference type="NCBI Taxonomy" id="4232"/>
    <lineage>
        <taxon>Eukaryota</taxon>
        <taxon>Viridiplantae</taxon>
        <taxon>Streptophyta</taxon>
        <taxon>Embryophyta</taxon>
        <taxon>Tracheophyta</taxon>
        <taxon>Spermatophyta</taxon>
        <taxon>Magnoliopsida</taxon>
        <taxon>eudicotyledons</taxon>
        <taxon>Gunneridae</taxon>
        <taxon>Pentapetalae</taxon>
        <taxon>asterids</taxon>
        <taxon>campanulids</taxon>
        <taxon>Asterales</taxon>
        <taxon>Asteraceae</taxon>
        <taxon>Asteroideae</taxon>
        <taxon>Heliantheae alliance</taxon>
        <taxon>Heliantheae</taxon>
        <taxon>Helianthus</taxon>
    </lineage>
</organism>
<keyword evidence="2" id="KW-1185">Reference proteome</keyword>
<accession>A0A251V785</accession>
<evidence type="ECO:0000313" key="2">
    <source>
        <dbReference type="Proteomes" id="UP000215914"/>
    </source>
</evidence>
<evidence type="ECO:0000313" key="1">
    <source>
        <dbReference type="EMBL" id="OTG30976.1"/>
    </source>
</evidence>
<dbReference type="Proteomes" id="UP000215914">
    <property type="component" value="Chromosome 3"/>
</dbReference>
<dbReference type="AlphaFoldDB" id="A0A251V785"/>
<protein>
    <submittedName>
        <fullName evidence="1">Uncharacterized protein</fullName>
    </submittedName>
</protein>
<dbReference type="InParanoid" id="A0A251V785"/>
<dbReference type="EMBL" id="CM007892">
    <property type="protein sequence ID" value="OTG30976.1"/>
    <property type="molecule type" value="Genomic_DNA"/>
</dbReference>
<sequence length="126" mass="14323">MRSNIVFEAKHQTPCLLQLVTKQSDFDFIHFSLDMTHMQKYIKAPLALVHDEIGGITWGNSTIGAKAACALIYFESSLYSLDGFKHQSRRYLSEYVEHVGVGDYILKIYLESRMKKGLKDLGFGEA</sequence>
<proteinExistence type="predicted"/>
<name>A0A251V785_HELAN</name>
<gene>
    <name evidence="1" type="ORF">HannXRQ_Chr03g0070371</name>
</gene>
<reference evidence="2" key="1">
    <citation type="journal article" date="2017" name="Nature">
        <title>The sunflower genome provides insights into oil metabolism, flowering and Asterid evolution.</title>
        <authorList>
            <person name="Badouin H."/>
            <person name="Gouzy J."/>
            <person name="Grassa C.J."/>
            <person name="Murat F."/>
            <person name="Staton S.E."/>
            <person name="Cottret L."/>
            <person name="Lelandais-Briere C."/>
            <person name="Owens G.L."/>
            <person name="Carrere S."/>
            <person name="Mayjonade B."/>
            <person name="Legrand L."/>
            <person name="Gill N."/>
            <person name="Kane N.C."/>
            <person name="Bowers J.E."/>
            <person name="Hubner S."/>
            <person name="Bellec A."/>
            <person name="Berard A."/>
            <person name="Berges H."/>
            <person name="Blanchet N."/>
            <person name="Boniface M.C."/>
            <person name="Brunel D."/>
            <person name="Catrice O."/>
            <person name="Chaidir N."/>
            <person name="Claudel C."/>
            <person name="Donnadieu C."/>
            <person name="Faraut T."/>
            <person name="Fievet G."/>
            <person name="Helmstetter N."/>
            <person name="King M."/>
            <person name="Knapp S.J."/>
            <person name="Lai Z."/>
            <person name="Le Paslier M.C."/>
            <person name="Lippi Y."/>
            <person name="Lorenzon L."/>
            <person name="Mandel J.R."/>
            <person name="Marage G."/>
            <person name="Marchand G."/>
            <person name="Marquand E."/>
            <person name="Bret-Mestries E."/>
            <person name="Morien E."/>
            <person name="Nambeesan S."/>
            <person name="Nguyen T."/>
            <person name="Pegot-Espagnet P."/>
            <person name="Pouilly N."/>
            <person name="Raftis F."/>
            <person name="Sallet E."/>
            <person name="Schiex T."/>
            <person name="Thomas J."/>
            <person name="Vandecasteele C."/>
            <person name="Vares D."/>
            <person name="Vear F."/>
            <person name="Vautrin S."/>
            <person name="Crespi M."/>
            <person name="Mangin B."/>
            <person name="Burke J.M."/>
            <person name="Salse J."/>
            <person name="Munos S."/>
            <person name="Vincourt P."/>
            <person name="Rieseberg L.H."/>
            <person name="Langlade N.B."/>
        </authorList>
    </citation>
    <scope>NUCLEOTIDE SEQUENCE [LARGE SCALE GENOMIC DNA]</scope>
    <source>
        <strain evidence="2">cv. SF193</strain>
    </source>
</reference>